<feature type="region of interest" description="Disordered" evidence="1">
    <location>
        <begin position="19"/>
        <end position="191"/>
    </location>
</feature>
<dbReference type="Proteomes" id="UP000018936">
    <property type="component" value="Unassembled WGS sequence"/>
</dbReference>
<feature type="non-terminal residue" evidence="2">
    <location>
        <position position="1"/>
    </location>
</feature>
<protein>
    <submittedName>
        <fullName evidence="2">Zinc finger CCCH domain-containing protein 13</fullName>
    </submittedName>
</protein>
<dbReference type="EMBL" id="AZIM01001201">
    <property type="protein sequence ID" value="ETE67741.1"/>
    <property type="molecule type" value="Genomic_DNA"/>
</dbReference>
<sequence length="234" mass="25986">MIQVAFSLTVDPLRPLPLATSSPEGIAGSRSTSSMHGGRREHLARALMLRSPTRISPSATGINPVAAPPRQPSGLQHVARRPPDIRFSPPSTSSEKGREGGKERGGKRKRKKEGEKGREKGRKEERKKGRGKEKEREKERGQEREREKGRKGGKERKREKGRKGGEGKRQRKRKRGKGRKGGRKEGDERSLLFKVAETGSQAKCLKDPIPSVGDQALQRATCWIPISGLRDLKL</sequence>
<evidence type="ECO:0000256" key="1">
    <source>
        <dbReference type="SAM" id="MobiDB-lite"/>
    </source>
</evidence>
<proteinExistence type="predicted"/>
<gene>
    <name evidence="2" type="primary">ZC3H13</name>
    <name evidence="2" type="ORF">L345_06477</name>
</gene>
<dbReference type="AlphaFoldDB" id="V8P0L8"/>
<keyword evidence="3" id="KW-1185">Reference proteome</keyword>
<evidence type="ECO:0000313" key="3">
    <source>
        <dbReference type="Proteomes" id="UP000018936"/>
    </source>
</evidence>
<feature type="compositionally biased region" description="Basic residues" evidence="1">
    <location>
        <begin position="169"/>
        <end position="182"/>
    </location>
</feature>
<name>V8P0L8_OPHHA</name>
<reference evidence="2 3" key="1">
    <citation type="journal article" date="2013" name="Proc. Natl. Acad. Sci. U.S.A.">
        <title>The king cobra genome reveals dynamic gene evolution and adaptation in the snake venom system.</title>
        <authorList>
            <person name="Vonk F.J."/>
            <person name="Casewell N.R."/>
            <person name="Henkel C.V."/>
            <person name="Heimberg A.M."/>
            <person name="Jansen H.J."/>
            <person name="McCleary R.J."/>
            <person name="Kerkkamp H.M."/>
            <person name="Vos R.A."/>
            <person name="Guerreiro I."/>
            <person name="Calvete J.J."/>
            <person name="Wuster W."/>
            <person name="Woods A.E."/>
            <person name="Logan J.M."/>
            <person name="Harrison R.A."/>
            <person name="Castoe T.A."/>
            <person name="de Koning A.P."/>
            <person name="Pollock D.D."/>
            <person name="Yandell M."/>
            <person name="Calderon D."/>
            <person name="Renjifo C."/>
            <person name="Currier R.B."/>
            <person name="Salgado D."/>
            <person name="Pla D."/>
            <person name="Sanz L."/>
            <person name="Hyder A.S."/>
            <person name="Ribeiro J.M."/>
            <person name="Arntzen J.W."/>
            <person name="van den Thillart G.E."/>
            <person name="Boetzer M."/>
            <person name="Pirovano W."/>
            <person name="Dirks R.P."/>
            <person name="Spaink H.P."/>
            <person name="Duboule D."/>
            <person name="McGlinn E."/>
            <person name="Kini R.M."/>
            <person name="Richardson M.K."/>
        </authorList>
    </citation>
    <scope>NUCLEOTIDE SEQUENCE</scope>
    <source>
        <tissue evidence="2">Blood</tissue>
    </source>
</reference>
<feature type="compositionally biased region" description="Basic and acidic residues" evidence="1">
    <location>
        <begin position="95"/>
        <end position="104"/>
    </location>
</feature>
<organism evidence="2 3">
    <name type="scientific">Ophiophagus hannah</name>
    <name type="common">King cobra</name>
    <name type="synonym">Naja hannah</name>
    <dbReference type="NCBI Taxonomy" id="8665"/>
    <lineage>
        <taxon>Eukaryota</taxon>
        <taxon>Metazoa</taxon>
        <taxon>Chordata</taxon>
        <taxon>Craniata</taxon>
        <taxon>Vertebrata</taxon>
        <taxon>Euteleostomi</taxon>
        <taxon>Lepidosauria</taxon>
        <taxon>Squamata</taxon>
        <taxon>Bifurcata</taxon>
        <taxon>Unidentata</taxon>
        <taxon>Episquamata</taxon>
        <taxon>Toxicofera</taxon>
        <taxon>Serpentes</taxon>
        <taxon>Colubroidea</taxon>
        <taxon>Elapidae</taxon>
        <taxon>Elapinae</taxon>
        <taxon>Ophiophagus</taxon>
    </lineage>
</organism>
<accession>V8P0L8</accession>
<feature type="compositionally biased region" description="Polar residues" evidence="1">
    <location>
        <begin position="19"/>
        <end position="35"/>
    </location>
</feature>
<evidence type="ECO:0000313" key="2">
    <source>
        <dbReference type="EMBL" id="ETE67741.1"/>
    </source>
</evidence>
<comment type="caution">
    <text evidence="2">The sequence shown here is derived from an EMBL/GenBank/DDBJ whole genome shotgun (WGS) entry which is preliminary data.</text>
</comment>
<feature type="compositionally biased region" description="Basic and acidic residues" evidence="1">
    <location>
        <begin position="112"/>
        <end position="168"/>
    </location>
</feature>